<dbReference type="SUPFAM" id="SSF56399">
    <property type="entry name" value="ADP-ribosylation"/>
    <property type="match status" value="1"/>
</dbReference>
<evidence type="ECO:0000256" key="2">
    <source>
        <dbReference type="RuleBase" id="RU362114"/>
    </source>
</evidence>
<dbReference type="SUPFAM" id="SSF47473">
    <property type="entry name" value="EF-hand"/>
    <property type="match status" value="1"/>
</dbReference>
<name>A0A812JNI5_9DINO</name>
<dbReference type="Gene3D" id="3.90.228.10">
    <property type="match status" value="1"/>
</dbReference>
<dbReference type="GO" id="GO:1990404">
    <property type="term" value="F:NAD+-protein mono-ADP-ribosyltransferase activity"/>
    <property type="evidence" value="ECO:0007669"/>
    <property type="project" value="TreeGrafter"/>
</dbReference>
<evidence type="ECO:0000259" key="4">
    <source>
        <dbReference type="PROSITE" id="PS51059"/>
    </source>
</evidence>
<evidence type="ECO:0000313" key="6">
    <source>
        <dbReference type="Proteomes" id="UP000601435"/>
    </source>
</evidence>
<dbReference type="PROSITE" id="PS51059">
    <property type="entry name" value="PARP_CATALYTIC"/>
    <property type="match status" value="1"/>
</dbReference>
<keyword evidence="6" id="KW-1185">Reference proteome</keyword>
<dbReference type="GO" id="GO:0005634">
    <property type="term" value="C:nucleus"/>
    <property type="evidence" value="ECO:0007669"/>
    <property type="project" value="TreeGrafter"/>
</dbReference>
<dbReference type="InterPro" id="IPR019406">
    <property type="entry name" value="APLF_PBZ"/>
</dbReference>
<dbReference type="Pfam" id="PF10283">
    <property type="entry name" value="zf-CCHH"/>
    <property type="match status" value="2"/>
</dbReference>
<comment type="caution">
    <text evidence="5">The sequence shown here is derived from an EMBL/GenBank/DDBJ whole genome shotgun (WGS) entry which is preliminary data.</text>
</comment>
<proteinExistence type="predicted"/>
<dbReference type="GO" id="GO:0005509">
    <property type="term" value="F:calcium ion binding"/>
    <property type="evidence" value="ECO:0007669"/>
    <property type="project" value="InterPro"/>
</dbReference>
<organism evidence="5 6">
    <name type="scientific">Symbiodinium necroappetens</name>
    <dbReference type="NCBI Taxonomy" id="1628268"/>
    <lineage>
        <taxon>Eukaryota</taxon>
        <taxon>Sar</taxon>
        <taxon>Alveolata</taxon>
        <taxon>Dinophyceae</taxon>
        <taxon>Suessiales</taxon>
        <taxon>Symbiodiniaceae</taxon>
        <taxon>Symbiodinium</taxon>
    </lineage>
</organism>
<dbReference type="PROSITE" id="PS50222">
    <property type="entry name" value="EF_HAND_2"/>
    <property type="match status" value="1"/>
</dbReference>
<keyword evidence="2" id="KW-0808">Transferase</keyword>
<dbReference type="Pfam" id="PF00644">
    <property type="entry name" value="PARP"/>
    <property type="match status" value="1"/>
</dbReference>
<evidence type="ECO:0000259" key="3">
    <source>
        <dbReference type="PROSITE" id="PS50222"/>
    </source>
</evidence>
<dbReference type="EMBL" id="CAJNJA010006542">
    <property type="protein sequence ID" value="CAE7211709.1"/>
    <property type="molecule type" value="Genomic_DNA"/>
</dbReference>
<protein>
    <recommendedName>
        <fullName evidence="2">Poly [ADP-ribose] polymerase</fullName>
        <shortName evidence="2">PARP</shortName>
        <ecNumber evidence="2">2.4.2.-</ecNumber>
    </recommendedName>
</protein>
<evidence type="ECO:0000256" key="1">
    <source>
        <dbReference type="ARBA" id="ARBA00022837"/>
    </source>
</evidence>
<keyword evidence="1" id="KW-0106">Calcium</keyword>
<dbReference type="InterPro" id="IPR012317">
    <property type="entry name" value="Poly(ADP-ribose)pol_cat_dom"/>
</dbReference>
<dbReference type="InterPro" id="IPR002048">
    <property type="entry name" value="EF_hand_dom"/>
</dbReference>
<dbReference type="PANTHER" id="PTHR45740">
    <property type="entry name" value="POLY [ADP-RIBOSE] POLYMERASE"/>
    <property type="match status" value="1"/>
</dbReference>
<keyword evidence="2" id="KW-0328">Glycosyltransferase</keyword>
<dbReference type="Gene3D" id="1.10.238.10">
    <property type="entry name" value="EF-hand"/>
    <property type="match status" value="1"/>
</dbReference>
<feature type="domain" description="EF-hand" evidence="3">
    <location>
        <begin position="101"/>
        <end position="130"/>
    </location>
</feature>
<reference evidence="5" key="1">
    <citation type="submission" date="2021-02" db="EMBL/GenBank/DDBJ databases">
        <authorList>
            <person name="Dougan E. K."/>
            <person name="Rhodes N."/>
            <person name="Thang M."/>
            <person name="Chan C."/>
        </authorList>
    </citation>
    <scope>NUCLEOTIDE SEQUENCE</scope>
</reference>
<dbReference type="InterPro" id="IPR018247">
    <property type="entry name" value="EF_Hand_1_Ca_BS"/>
</dbReference>
<feature type="domain" description="PARP catalytic" evidence="4">
    <location>
        <begin position="254"/>
        <end position="490"/>
    </location>
</feature>
<dbReference type="GO" id="GO:0003950">
    <property type="term" value="F:NAD+ poly-ADP-ribosyltransferase activity"/>
    <property type="evidence" value="ECO:0007669"/>
    <property type="project" value="UniProtKB-UniRule"/>
</dbReference>
<dbReference type="PROSITE" id="PS00018">
    <property type="entry name" value="EF_HAND_1"/>
    <property type="match status" value="1"/>
</dbReference>
<evidence type="ECO:0000313" key="5">
    <source>
        <dbReference type="EMBL" id="CAE7211709.1"/>
    </source>
</evidence>
<dbReference type="PANTHER" id="PTHR45740:SF2">
    <property type="entry name" value="POLY [ADP-RIBOSE] POLYMERASE"/>
    <property type="match status" value="1"/>
</dbReference>
<dbReference type="Proteomes" id="UP000601435">
    <property type="component" value="Unassembled WGS sequence"/>
</dbReference>
<keyword evidence="2" id="KW-0520">NAD</keyword>
<accession>A0A812JNI5</accession>
<dbReference type="OrthoDB" id="408212at2759"/>
<dbReference type="AlphaFoldDB" id="A0A812JNI5"/>
<gene>
    <name evidence="5" type="primary">Tiparp</name>
    <name evidence="5" type="ORF">SNEC2469_LOCUS2185</name>
</gene>
<dbReference type="InterPro" id="IPR051712">
    <property type="entry name" value="ARTD-AVP"/>
</dbReference>
<dbReference type="EC" id="2.4.2.-" evidence="2"/>
<sequence>MTCNRSLLRRSFTSRGLRPVCNYGTQCYRRNPEHLNEHAHPWDDDYLFCCEHIGKKPEFCSIRKLFEWADNGTGRATRERLQSHAWPEIQRLAKDVGPLTDELWSSLDDDGNGYINFGEFAEFTTKMRVDLPLGLDDLLGTTNGTSDLKCGVFECPCTKFVMQRRRCKYGATCYQKNEEHRSSFSHPDQDDWETAVGPGGKEMCRCGHKKKLHASAACGVAAVPYPEYWSSSSLAASSSAPDSGLMRQDEFCVLPEVSVDMTARLKQLVDATYSDVTTRDRQRHSGSWMVPRGFEVVSALRNENSKLWRKYCVKKAELQQEKKTAADCGFEWQVFSDVLTTRFWAAYGDRLDAEINEWYLWHGTSNSAAHNICRSDFKMRLAGSATGTLYGRGSYLAESITKADEYSREEDGLYTVLLCRVLGGRVRYTDERTPDPDALTRECTQGDYDCILGDRIKISGTYREFIVFDTENVYPEYIVRYKRGELFKSPSHP</sequence>
<dbReference type="SMART" id="SM00054">
    <property type="entry name" value="EFh"/>
    <property type="match status" value="1"/>
</dbReference>
<dbReference type="InterPro" id="IPR011992">
    <property type="entry name" value="EF-hand-dom_pair"/>
</dbReference>